<evidence type="ECO:0000256" key="2">
    <source>
        <dbReference type="SAM" id="MobiDB-lite"/>
    </source>
</evidence>
<organism evidence="4 5">
    <name type="scientific">Littorina saxatilis</name>
    <dbReference type="NCBI Taxonomy" id="31220"/>
    <lineage>
        <taxon>Eukaryota</taxon>
        <taxon>Metazoa</taxon>
        <taxon>Spiralia</taxon>
        <taxon>Lophotrochozoa</taxon>
        <taxon>Mollusca</taxon>
        <taxon>Gastropoda</taxon>
        <taxon>Caenogastropoda</taxon>
        <taxon>Littorinimorpha</taxon>
        <taxon>Littorinoidea</taxon>
        <taxon>Littorinidae</taxon>
        <taxon>Littorina</taxon>
    </lineage>
</organism>
<dbReference type="Proteomes" id="UP001374579">
    <property type="component" value="Unassembled WGS sequence"/>
</dbReference>
<evidence type="ECO:0000256" key="1">
    <source>
        <dbReference type="ARBA" id="ARBA00023054"/>
    </source>
</evidence>
<comment type="caution">
    <text evidence="4">The sequence shown here is derived from an EMBL/GenBank/DDBJ whole genome shotgun (WGS) entry which is preliminary data.</text>
</comment>
<accession>A0AAN9AJL7</accession>
<feature type="region of interest" description="Disordered" evidence="2">
    <location>
        <begin position="281"/>
        <end position="321"/>
    </location>
</feature>
<feature type="region of interest" description="Disordered" evidence="2">
    <location>
        <begin position="70"/>
        <end position="95"/>
    </location>
</feature>
<dbReference type="InterPro" id="IPR039496">
    <property type="entry name" value="CCDC92/74_N"/>
</dbReference>
<dbReference type="AlphaFoldDB" id="A0AAN9AJL7"/>
<feature type="domain" description="CCDC92/74 N-terminal" evidence="3">
    <location>
        <begin position="10"/>
        <end position="50"/>
    </location>
</feature>
<gene>
    <name evidence="4" type="ORF">V1264_022085</name>
</gene>
<feature type="compositionally biased region" description="Polar residues" evidence="2">
    <location>
        <begin position="70"/>
        <end position="83"/>
    </location>
</feature>
<protein>
    <recommendedName>
        <fullName evidence="3">CCDC92/74 N-terminal domain-containing protein</fullName>
    </recommendedName>
</protein>
<dbReference type="Pfam" id="PF14916">
    <property type="entry name" value="CCDC92"/>
    <property type="match status" value="1"/>
</dbReference>
<reference evidence="4 5" key="1">
    <citation type="submission" date="2024-02" db="EMBL/GenBank/DDBJ databases">
        <title>Chromosome-scale genome assembly of the rough periwinkle Littorina saxatilis.</title>
        <authorList>
            <person name="De Jode A."/>
            <person name="Faria R."/>
            <person name="Formenti G."/>
            <person name="Sims Y."/>
            <person name="Smith T.P."/>
            <person name="Tracey A."/>
            <person name="Wood J.M.D."/>
            <person name="Zagrodzka Z.B."/>
            <person name="Johannesson K."/>
            <person name="Butlin R.K."/>
            <person name="Leder E.H."/>
        </authorList>
    </citation>
    <scope>NUCLEOTIDE SEQUENCE [LARGE SCALE GENOMIC DNA]</scope>
    <source>
        <strain evidence="4">Snail1</strain>
        <tissue evidence="4">Muscle</tissue>
    </source>
</reference>
<dbReference type="PANTHER" id="PTHR14882:SF1">
    <property type="entry name" value="CCDC92 DOMAIN-CONTAINING PROTEIN"/>
    <property type="match status" value="1"/>
</dbReference>
<feature type="compositionally biased region" description="Basic residues" evidence="2">
    <location>
        <begin position="282"/>
        <end position="291"/>
    </location>
</feature>
<feature type="compositionally biased region" description="Basic and acidic residues" evidence="2">
    <location>
        <begin position="295"/>
        <end position="306"/>
    </location>
</feature>
<name>A0AAN9AJL7_9CAEN</name>
<keyword evidence="1" id="KW-0175">Coiled coil</keyword>
<proteinExistence type="predicted"/>
<feature type="region of interest" description="Disordered" evidence="2">
    <location>
        <begin position="187"/>
        <end position="209"/>
    </location>
</feature>
<keyword evidence="5" id="KW-1185">Reference proteome</keyword>
<evidence type="ECO:0000259" key="3">
    <source>
        <dbReference type="Pfam" id="PF14916"/>
    </source>
</evidence>
<feature type="compositionally biased region" description="Basic residues" evidence="2">
    <location>
        <begin position="312"/>
        <end position="321"/>
    </location>
</feature>
<dbReference type="EMBL" id="JBAMIC010004070">
    <property type="protein sequence ID" value="KAK7088133.1"/>
    <property type="molecule type" value="Genomic_DNA"/>
</dbReference>
<dbReference type="PANTHER" id="PTHR14882">
    <property type="entry name" value="COILED-COIL DOMAIN-CONTAINING 74A"/>
    <property type="match status" value="1"/>
</dbReference>
<evidence type="ECO:0000313" key="4">
    <source>
        <dbReference type="EMBL" id="KAK7088133.1"/>
    </source>
</evidence>
<sequence length="321" mass="36278">MEAAVHKRNMESSILFMQQEHSDTLKALHEEIHKLQKRCTDLTFQLTMHGIRLDEEGDIDSRLKEVQHQLQESQSNENVLESQLSERDQRQHKAEQELRAMKKRHLDEMRNAAQSISSLKAEVEAKSNNIAFLTTELHRLKVKQKMEMPGQGGVTEATIIRRTQPKYMPTPPRDMLTNSARIRHRGAHTITQPSVQRGGPIASASNTSISSDGDLIARTLPVASAYARSSGSESPDISSFVQREIGVVEVKKPAPLPPINPGLGERDLRLGEHDVRQVVISKHTHRGRSRPRPSTPEKRPWLERKACGMHIQRSKMHPRGS</sequence>
<dbReference type="InterPro" id="IPR040370">
    <property type="entry name" value="CCDC74A/CCDC74B/CCDC92"/>
</dbReference>
<evidence type="ECO:0000313" key="5">
    <source>
        <dbReference type="Proteomes" id="UP001374579"/>
    </source>
</evidence>
<feature type="compositionally biased region" description="Basic and acidic residues" evidence="2">
    <location>
        <begin position="84"/>
        <end position="95"/>
    </location>
</feature>